<dbReference type="OrthoDB" id="826619at2"/>
<dbReference type="Proteomes" id="UP000199072">
    <property type="component" value="Unassembled WGS sequence"/>
</dbReference>
<dbReference type="InterPro" id="IPR013783">
    <property type="entry name" value="Ig-like_fold"/>
</dbReference>
<keyword evidence="1" id="KW-0732">Signal</keyword>
<dbReference type="STRING" id="1391627.SAMN05216464_11728"/>
<reference evidence="2 3" key="1">
    <citation type="submission" date="2016-10" db="EMBL/GenBank/DDBJ databases">
        <authorList>
            <person name="de Groot N.N."/>
        </authorList>
    </citation>
    <scope>NUCLEOTIDE SEQUENCE [LARGE SCALE GENOMIC DNA]</scope>
    <source>
        <strain evidence="2 3">47C3B</strain>
    </source>
</reference>
<dbReference type="RefSeq" id="WP_091154992.1">
    <property type="nucleotide sequence ID" value="NZ_FNAI01000017.1"/>
</dbReference>
<organism evidence="2 3">
    <name type="scientific">Mucilaginibacter pineti</name>
    <dbReference type="NCBI Taxonomy" id="1391627"/>
    <lineage>
        <taxon>Bacteria</taxon>
        <taxon>Pseudomonadati</taxon>
        <taxon>Bacteroidota</taxon>
        <taxon>Sphingobacteriia</taxon>
        <taxon>Sphingobacteriales</taxon>
        <taxon>Sphingobacteriaceae</taxon>
        <taxon>Mucilaginibacter</taxon>
    </lineage>
</organism>
<dbReference type="EMBL" id="FNAI01000017">
    <property type="protein sequence ID" value="SDF38957.1"/>
    <property type="molecule type" value="Genomic_DNA"/>
</dbReference>
<dbReference type="PROSITE" id="PS51257">
    <property type="entry name" value="PROKAR_LIPOPROTEIN"/>
    <property type="match status" value="1"/>
</dbReference>
<dbReference type="AlphaFoldDB" id="A0A1G7KP28"/>
<evidence type="ECO:0000256" key="1">
    <source>
        <dbReference type="SAM" id="SignalP"/>
    </source>
</evidence>
<feature type="signal peptide" evidence="1">
    <location>
        <begin position="1"/>
        <end position="19"/>
    </location>
</feature>
<dbReference type="PANTHER" id="PTHR37833:SF1">
    <property type="entry name" value="SIGNAL PEPTIDE PROTEIN"/>
    <property type="match status" value="1"/>
</dbReference>
<name>A0A1G7KP28_9SPHI</name>
<dbReference type="Pfam" id="PF07610">
    <property type="entry name" value="DUF1573"/>
    <property type="match status" value="1"/>
</dbReference>
<dbReference type="Gene3D" id="2.60.40.10">
    <property type="entry name" value="Immunoglobulins"/>
    <property type="match status" value="1"/>
</dbReference>
<accession>A0A1G7KP28</accession>
<dbReference type="PANTHER" id="PTHR37833">
    <property type="entry name" value="LIPOPROTEIN-RELATED"/>
    <property type="match status" value="1"/>
</dbReference>
<sequence>MKKLFLSLLTAGVMLSACNQGGKTAANTGGDSTKTATTANAAEAPAMKFETPSHDFGKIKQGDKVSYDFKFANTGKSPLIITDAVATCGCTTPVWPHTPIKPGENGVIKVTFNSAGKTGLQDKQITITANTVPAQSMVHLVGEVTTPAQSETKK</sequence>
<protein>
    <submittedName>
        <fullName evidence="2">Uncharacterized protein</fullName>
    </submittedName>
</protein>
<keyword evidence="3" id="KW-1185">Reference proteome</keyword>
<dbReference type="InterPro" id="IPR011467">
    <property type="entry name" value="DUF1573"/>
</dbReference>
<evidence type="ECO:0000313" key="2">
    <source>
        <dbReference type="EMBL" id="SDF38957.1"/>
    </source>
</evidence>
<gene>
    <name evidence="2" type="ORF">SAMN05216464_11728</name>
</gene>
<evidence type="ECO:0000313" key="3">
    <source>
        <dbReference type="Proteomes" id="UP000199072"/>
    </source>
</evidence>
<feature type="chain" id="PRO_5011495007" evidence="1">
    <location>
        <begin position="20"/>
        <end position="154"/>
    </location>
</feature>
<proteinExistence type="predicted"/>